<comment type="similarity">
    <text evidence="2 11">Belongs to the DHHC palmitoyltransferase family.</text>
</comment>
<dbReference type="Proteomes" id="UP000317494">
    <property type="component" value="Unassembled WGS sequence"/>
</dbReference>
<comment type="caution">
    <text evidence="13">The sequence shown here is derived from an EMBL/GenBank/DDBJ whole genome shotgun (WGS) entry which is preliminary data.</text>
</comment>
<keyword evidence="6 11" id="KW-0472">Membrane</keyword>
<dbReference type="GO" id="GO:0019706">
    <property type="term" value="F:protein-cysteine S-palmitoyltransferase activity"/>
    <property type="evidence" value="ECO:0007669"/>
    <property type="project" value="UniProtKB-EC"/>
</dbReference>
<accession>A0A507CFJ7</accession>
<proteinExistence type="inferred from homology"/>
<evidence type="ECO:0000256" key="3">
    <source>
        <dbReference type="ARBA" id="ARBA00022679"/>
    </source>
</evidence>
<keyword evidence="5 11" id="KW-1133">Transmembrane helix</keyword>
<dbReference type="PANTHER" id="PTHR22883">
    <property type="entry name" value="ZINC FINGER DHHC DOMAIN CONTAINING PROTEIN"/>
    <property type="match status" value="1"/>
</dbReference>
<name>A0A507CFJ7_9FUNG</name>
<feature type="transmembrane region" description="Helical" evidence="11">
    <location>
        <begin position="439"/>
        <end position="461"/>
    </location>
</feature>
<evidence type="ECO:0000313" key="14">
    <source>
        <dbReference type="Proteomes" id="UP000317494"/>
    </source>
</evidence>
<keyword evidence="14" id="KW-1185">Reference proteome</keyword>
<dbReference type="GO" id="GO:0006612">
    <property type="term" value="P:protein targeting to membrane"/>
    <property type="evidence" value="ECO:0007669"/>
    <property type="project" value="TreeGrafter"/>
</dbReference>
<dbReference type="GO" id="GO:0005794">
    <property type="term" value="C:Golgi apparatus"/>
    <property type="evidence" value="ECO:0007669"/>
    <property type="project" value="TreeGrafter"/>
</dbReference>
<evidence type="ECO:0000256" key="5">
    <source>
        <dbReference type="ARBA" id="ARBA00022989"/>
    </source>
</evidence>
<keyword evidence="7" id="KW-0564">Palmitate</keyword>
<organism evidence="13 14">
    <name type="scientific">Synchytrium endobioticum</name>
    <dbReference type="NCBI Taxonomy" id="286115"/>
    <lineage>
        <taxon>Eukaryota</taxon>
        <taxon>Fungi</taxon>
        <taxon>Fungi incertae sedis</taxon>
        <taxon>Chytridiomycota</taxon>
        <taxon>Chytridiomycota incertae sedis</taxon>
        <taxon>Chytridiomycetes</taxon>
        <taxon>Synchytriales</taxon>
        <taxon>Synchytriaceae</taxon>
        <taxon>Synchytrium</taxon>
    </lineage>
</organism>
<feature type="transmembrane region" description="Helical" evidence="11">
    <location>
        <begin position="591"/>
        <end position="615"/>
    </location>
</feature>
<evidence type="ECO:0000256" key="9">
    <source>
        <dbReference type="ARBA" id="ARBA00023315"/>
    </source>
</evidence>
<reference evidence="13 14" key="1">
    <citation type="journal article" date="2019" name="Sci. Rep.">
        <title>Comparative genomics of chytrid fungi reveal insights into the obligate biotrophic and pathogenic lifestyle of Synchytrium endobioticum.</title>
        <authorList>
            <person name="van de Vossenberg B.T.L.H."/>
            <person name="Warris S."/>
            <person name="Nguyen H.D.T."/>
            <person name="van Gent-Pelzer M.P.E."/>
            <person name="Joly D.L."/>
            <person name="van de Geest H.C."/>
            <person name="Bonants P.J.M."/>
            <person name="Smith D.S."/>
            <person name="Levesque C.A."/>
            <person name="van der Lee T.A.J."/>
        </authorList>
    </citation>
    <scope>NUCLEOTIDE SEQUENCE [LARGE SCALE GENOMIC DNA]</scope>
    <source>
        <strain evidence="13 14">MB42</strain>
    </source>
</reference>
<evidence type="ECO:0000256" key="2">
    <source>
        <dbReference type="ARBA" id="ARBA00008574"/>
    </source>
</evidence>
<evidence type="ECO:0000256" key="4">
    <source>
        <dbReference type="ARBA" id="ARBA00022692"/>
    </source>
</evidence>
<protein>
    <recommendedName>
        <fullName evidence="11">Palmitoyltransferase</fullName>
        <ecNumber evidence="11">2.3.1.225</ecNumber>
    </recommendedName>
</protein>
<dbReference type="AlphaFoldDB" id="A0A507CFJ7"/>
<comment type="subcellular location">
    <subcellularLocation>
        <location evidence="1">Endomembrane system</location>
        <topology evidence="1">Multi-pass membrane protein</topology>
    </subcellularLocation>
</comment>
<comment type="catalytic activity">
    <reaction evidence="10 11">
        <text>L-cysteinyl-[protein] + hexadecanoyl-CoA = S-hexadecanoyl-L-cysteinyl-[protein] + CoA</text>
        <dbReference type="Rhea" id="RHEA:36683"/>
        <dbReference type="Rhea" id="RHEA-COMP:10131"/>
        <dbReference type="Rhea" id="RHEA-COMP:11032"/>
        <dbReference type="ChEBI" id="CHEBI:29950"/>
        <dbReference type="ChEBI" id="CHEBI:57287"/>
        <dbReference type="ChEBI" id="CHEBI:57379"/>
        <dbReference type="ChEBI" id="CHEBI:74151"/>
        <dbReference type="EC" id="2.3.1.225"/>
    </reaction>
</comment>
<dbReference type="EC" id="2.3.1.225" evidence="11"/>
<feature type="transmembrane region" description="Helical" evidence="11">
    <location>
        <begin position="407"/>
        <end position="433"/>
    </location>
</feature>
<evidence type="ECO:0000256" key="7">
    <source>
        <dbReference type="ARBA" id="ARBA00023139"/>
    </source>
</evidence>
<dbReference type="STRING" id="286115.A0A507CFJ7"/>
<feature type="transmembrane region" description="Helical" evidence="11">
    <location>
        <begin position="536"/>
        <end position="565"/>
    </location>
</feature>
<dbReference type="Pfam" id="PF01529">
    <property type="entry name" value="DHHC"/>
    <property type="match status" value="1"/>
</dbReference>
<keyword evidence="9 11" id="KW-0012">Acyltransferase</keyword>
<evidence type="ECO:0000256" key="1">
    <source>
        <dbReference type="ARBA" id="ARBA00004127"/>
    </source>
</evidence>
<comment type="domain">
    <text evidence="11">The DHHC domain is required for palmitoyltransferase activity.</text>
</comment>
<evidence type="ECO:0000256" key="6">
    <source>
        <dbReference type="ARBA" id="ARBA00023136"/>
    </source>
</evidence>
<keyword evidence="4 11" id="KW-0812">Transmembrane</keyword>
<dbReference type="PROSITE" id="PS50216">
    <property type="entry name" value="DHHC"/>
    <property type="match status" value="1"/>
</dbReference>
<dbReference type="InterPro" id="IPR001594">
    <property type="entry name" value="Palmitoyltrfase_DHHC"/>
</dbReference>
<evidence type="ECO:0000259" key="12">
    <source>
        <dbReference type="Pfam" id="PF01529"/>
    </source>
</evidence>
<evidence type="ECO:0000256" key="8">
    <source>
        <dbReference type="ARBA" id="ARBA00023288"/>
    </source>
</evidence>
<gene>
    <name evidence="13" type="ORF">SeMB42_g06777</name>
</gene>
<keyword evidence="8" id="KW-0449">Lipoprotein</keyword>
<dbReference type="VEuPathDB" id="FungiDB:SeMB42_g06777"/>
<keyword evidence="3 11" id="KW-0808">Transferase</keyword>
<dbReference type="EMBL" id="QEAN01000407">
    <property type="protein sequence ID" value="TPX37949.1"/>
    <property type="molecule type" value="Genomic_DNA"/>
</dbReference>
<evidence type="ECO:0000256" key="10">
    <source>
        <dbReference type="ARBA" id="ARBA00048048"/>
    </source>
</evidence>
<evidence type="ECO:0000313" key="13">
    <source>
        <dbReference type="EMBL" id="TPX37949.1"/>
    </source>
</evidence>
<dbReference type="GO" id="GO:0005783">
    <property type="term" value="C:endoplasmic reticulum"/>
    <property type="evidence" value="ECO:0007669"/>
    <property type="project" value="TreeGrafter"/>
</dbReference>
<feature type="domain" description="Palmitoyltransferase DHHC" evidence="12">
    <location>
        <begin position="492"/>
        <end position="631"/>
    </location>
</feature>
<evidence type="ECO:0000256" key="11">
    <source>
        <dbReference type="RuleBase" id="RU079119"/>
    </source>
</evidence>
<sequence length="681" mass="77458">MSTAQYIIHRSNLYLALRAASGTVTDPPSLLITMVYTKPYMTSVSGNTLYIRNQEHVDTWATLIAQDLYTTVSPVALRMSIDANDATKVAFARFKSADDAIKAKHELELSCDITVEWAREDLRLSSMPKIPSHMKPYSHILKMHPPDPWTVADFTDLFQHHYDSGAAVSRRDDNAMIVVFHRLQTAYTCYQWTSKTNLVPQFVSDQDKDTFAPNSWCRETPSNPVSNTIRIYGASRFWDAARYFLRYQKGVREYHIDGNDVVASFTTGPHAWVITVWVRGMEGFRCLNVSLIGSQHARVRIWIRGRTHLVSVMTPSLCVKPNMSRSHAFVHTTPNDARHPRVKYVHTIAFNLEMNSSKTSTLVSDATKDKLRLPCVILSNDMFYDSDAIEPRLFNAWRRKNAFRTPVHILTILSISVWMIMTLGYFGCISFFIPLSLRVVSYIVVGTLTSLQVVCTGYTMLVDPQDPAVTRAQQPRNIDYVKIAGVPVIDQETLMCGICQVIVEHDTKHCKPCNKCVGGYDHHCEYLNTCIGSRNYLTFCWTLILAGTISCFYAAVACWGFSWYFTCRDDFDATVAFMFNQSLDARSQQTAVCWGICIYACLCAFVSFSVFNLLCFHFKLWILGLTTSRYLDARDALKYGSETNLYDQRPIPEINLIKKLQGRITRPSAAHDRYNTSMNIV</sequence>
<dbReference type="PANTHER" id="PTHR22883:SF301">
    <property type="entry name" value="PALMITOYLTRANSFERASE ZDHHC12"/>
    <property type="match status" value="1"/>
</dbReference>
<dbReference type="InterPro" id="IPR039859">
    <property type="entry name" value="PFA4/ZDH16/20/ERF2-like"/>
</dbReference>